<keyword evidence="3" id="KW-1185">Reference proteome</keyword>
<reference evidence="2 3" key="1">
    <citation type="submission" date="2020-07" db="EMBL/GenBank/DDBJ databases">
        <title>Sequencing the genomes of 1000 actinobacteria strains.</title>
        <authorList>
            <person name="Klenk H.-P."/>
        </authorList>
    </citation>
    <scope>NUCLEOTIDE SEQUENCE [LARGE SCALE GENOMIC DNA]</scope>
    <source>
        <strain evidence="2 3">DSM 23871</strain>
    </source>
</reference>
<name>A0A852SUN2_9MICO</name>
<organism evidence="2 3">
    <name type="scientific">Leifsonia soli</name>
    <dbReference type="NCBI Taxonomy" id="582665"/>
    <lineage>
        <taxon>Bacteria</taxon>
        <taxon>Bacillati</taxon>
        <taxon>Actinomycetota</taxon>
        <taxon>Actinomycetes</taxon>
        <taxon>Micrococcales</taxon>
        <taxon>Microbacteriaceae</taxon>
        <taxon>Leifsonia</taxon>
    </lineage>
</organism>
<dbReference type="EMBL" id="JACCBJ010000001">
    <property type="protein sequence ID" value="NYD72768.1"/>
    <property type="molecule type" value="Genomic_DNA"/>
</dbReference>
<comment type="caution">
    <text evidence="2">The sequence shown here is derived from an EMBL/GenBank/DDBJ whole genome shotgun (WGS) entry which is preliminary data.</text>
</comment>
<protein>
    <submittedName>
        <fullName evidence="2">Uncharacterized protein</fullName>
    </submittedName>
</protein>
<dbReference type="AlphaFoldDB" id="A0A852SUN2"/>
<keyword evidence="1" id="KW-0472">Membrane</keyword>
<accession>A0A852SUN2</accession>
<keyword evidence="1" id="KW-1133">Transmembrane helix</keyword>
<feature type="transmembrane region" description="Helical" evidence="1">
    <location>
        <begin position="12"/>
        <end position="29"/>
    </location>
</feature>
<evidence type="ECO:0000313" key="3">
    <source>
        <dbReference type="Proteomes" id="UP000589620"/>
    </source>
</evidence>
<evidence type="ECO:0000313" key="2">
    <source>
        <dbReference type="EMBL" id="NYD72768.1"/>
    </source>
</evidence>
<sequence length="102" mass="10755">MTESKLRPKVVLWWGIGLAVAGLLLNLLLPQVGYALTVQVNASTRVDQGMLTALSVVLDLIRQTLLPLGIALIAASVVMAYIAGLLGMRADVEADETGVPES</sequence>
<evidence type="ECO:0000256" key="1">
    <source>
        <dbReference type="SAM" id="Phobius"/>
    </source>
</evidence>
<proteinExistence type="predicted"/>
<gene>
    <name evidence="2" type="ORF">BJ963_000287</name>
</gene>
<keyword evidence="1" id="KW-0812">Transmembrane</keyword>
<dbReference type="Proteomes" id="UP000589620">
    <property type="component" value="Unassembled WGS sequence"/>
</dbReference>
<dbReference type="RefSeq" id="WP_179454087.1">
    <property type="nucleotide sequence ID" value="NZ_BAAAPX010000001.1"/>
</dbReference>
<feature type="transmembrane region" description="Helical" evidence="1">
    <location>
        <begin position="65"/>
        <end position="86"/>
    </location>
</feature>